<dbReference type="Proteomes" id="UP000267268">
    <property type="component" value="Chromosome 1"/>
</dbReference>
<proteinExistence type="predicted"/>
<dbReference type="InterPro" id="IPR026444">
    <property type="entry name" value="Secre_tail"/>
</dbReference>
<sequence length="223" mass="25386">MSYINISLFVLLVSSIFIDVKATSNSLLSDTLSGPIVSTVLESNTLFVEVLEAGDYNLSVEVFLTSENTLNKFYFQFLSPWVSVPFTIDGIEKGKWVTLSEKVTIKERLEEGNARFHIPLKNDDEVIADIYFGTIQLEKVSDVTDISKNWNKIKVYPNPAEDVINVRGEGIESVFIYNVQGQLMREILSDFERIPIPSFRKGVYILRIQMTDKSFQNKKIIVN</sequence>
<dbReference type="Pfam" id="PF18962">
    <property type="entry name" value="Por_Secre_tail"/>
    <property type="match status" value="1"/>
</dbReference>
<dbReference type="KEGG" id="fll:EI427_17510"/>
<gene>
    <name evidence="2" type="ORF">EI427_17510</name>
</gene>
<name>A0A3Q9FP43_9BACT</name>
<organism evidence="2 3">
    <name type="scientific">Flammeovirga pectinis</name>
    <dbReference type="NCBI Taxonomy" id="2494373"/>
    <lineage>
        <taxon>Bacteria</taxon>
        <taxon>Pseudomonadati</taxon>
        <taxon>Bacteroidota</taxon>
        <taxon>Cytophagia</taxon>
        <taxon>Cytophagales</taxon>
        <taxon>Flammeovirgaceae</taxon>
        <taxon>Flammeovirga</taxon>
    </lineage>
</organism>
<feature type="domain" description="Secretion system C-terminal sorting" evidence="1">
    <location>
        <begin position="155"/>
        <end position="222"/>
    </location>
</feature>
<protein>
    <submittedName>
        <fullName evidence="2">T9SS type A sorting domain-containing protein</fullName>
    </submittedName>
</protein>
<evidence type="ECO:0000313" key="2">
    <source>
        <dbReference type="EMBL" id="AZQ63955.1"/>
    </source>
</evidence>
<dbReference type="EMBL" id="CP034562">
    <property type="protein sequence ID" value="AZQ63955.1"/>
    <property type="molecule type" value="Genomic_DNA"/>
</dbReference>
<accession>A0A3Q9FP43</accession>
<dbReference type="AlphaFoldDB" id="A0A3Q9FP43"/>
<dbReference type="NCBIfam" id="TIGR04183">
    <property type="entry name" value="Por_Secre_tail"/>
    <property type="match status" value="1"/>
</dbReference>
<reference evidence="2 3" key="1">
    <citation type="submission" date="2018-12" db="EMBL/GenBank/DDBJ databases">
        <title>Flammeovirga pectinis sp. nov., isolated from the gut of the Korean scallop, Patinopecten yessoensis.</title>
        <authorList>
            <person name="Bae J.-W."/>
            <person name="Jeong Y.-S."/>
            <person name="Kang W."/>
        </authorList>
    </citation>
    <scope>NUCLEOTIDE SEQUENCE [LARGE SCALE GENOMIC DNA]</scope>
    <source>
        <strain evidence="2 3">L12M1</strain>
    </source>
</reference>
<keyword evidence="3" id="KW-1185">Reference proteome</keyword>
<evidence type="ECO:0000313" key="3">
    <source>
        <dbReference type="Proteomes" id="UP000267268"/>
    </source>
</evidence>
<dbReference type="OrthoDB" id="951108at2"/>
<evidence type="ECO:0000259" key="1">
    <source>
        <dbReference type="Pfam" id="PF18962"/>
    </source>
</evidence>